<proteinExistence type="predicted"/>
<dbReference type="OrthoDB" id="416042at2759"/>
<dbReference type="GO" id="GO:0008146">
    <property type="term" value="F:sulfotransferase activity"/>
    <property type="evidence" value="ECO:0007669"/>
    <property type="project" value="InterPro"/>
</dbReference>
<keyword evidence="3" id="KW-1185">Reference proteome</keyword>
<organism evidence="1 3">
    <name type="scientific">Nitzschia inconspicua</name>
    <dbReference type="NCBI Taxonomy" id="303405"/>
    <lineage>
        <taxon>Eukaryota</taxon>
        <taxon>Sar</taxon>
        <taxon>Stramenopiles</taxon>
        <taxon>Ochrophyta</taxon>
        <taxon>Bacillariophyta</taxon>
        <taxon>Bacillariophyceae</taxon>
        <taxon>Bacillariophycidae</taxon>
        <taxon>Bacillariales</taxon>
        <taxon>Bacillariaceae</taxon>
        <taxon>Nitzschia</taxon>
    </lineage>
</organism>
<dbReference type="AlphaFoldDB" id="A0A9K3K4P3"/>
<reference evidence="1" key="1">
    <citation type="journal article" date="2021" name="Sci. Rep.">
        <title>Diploid genomic architecture of Nitzschia inconspicua, an elite biomass production diatom.</title>
        <authorList>
            <person name="Oliver A."/>
            <person name="Podell S."/>
            <person name="Pinowska A."/>
            <person name="Traller J.C."/>
            <person name="Smith S.R."/>
            <person name="McClure R."/>
            <person name="Beliaev A."/>
            <person name="Bohutskyi P."/>
            <person name="Hill E.A."/>
            <person name="Rabines A."/>
            <person name="Zheng H."/>
            <person name="Allen L.Z."/>
            <person name="Kuo A."/>
            <person name="Grigoriev I.V."/>
            <person name="Allen A.E."/>
            <person name="Hazlebeck D."/>
            <person name="Allen E.E."/>
        </authorList>
    </citation>
    <scope>NUCLEOTIDE SEQUENCE</scope>
    <source>
        <strain evidence="1">Hildebrandi</strain>
    </source>
</reference>
<evidence type="ECO:0000313" key="1">
    <source>
        <dbReference type="EMBL" id="KAG7337069.1"/>
    </source>
</evidence>
<evidence type="ECO:0000313" key="3">
    <source>
        <dbReference type="Proteomes" id="UP000693970"/>
    </source>
</evidence>
<gene>
    <name evidence="2" type="ORF">IV203_008186</name>
    <name evidence="1" type="ORF">IV203_011088</name>
</gene>
<dbReference type="InterPro" id="IPR005331">
    <property type="entry name" value="Sulfotransferase"/>
</dbReference>
<dbReference type="Proteomes" id="UP000693970">
    <property type="component" value="Unassembled WGS sequence"/>
</dbReference>
<evidence type="ECO:0000313" key="2">
    <source>
        <dbReference type="EMBL" id="KAG7352138.1"/>
    </source>
</evidence>
<accession>A0A9K3K4P3</accession>
<reference evidence="1" key="2">
    <citation type="submission" date="2021-04" db="EMBL/GenBank/DDBJ databases">
        <authorList>
            <person name="Podell S."/>
        </authorList>
    </citation>
    <scope>NUCLEOTIDE SEQUENCE</scope>
    <source>
        <strain evidence="1">Hildebrandi</strain>
    </source>
</reference>
<dbReference type="EMBL" id="JAGRRH010000096">
    <property type="protein sequence ID" value="KAG7337069.1"/>
    <property type="molecule type" value="Genomic_DNA"/>
</dbReference>
<protein>
    <submittedName>
        <fullName evidence="1">Sulfotransferase family protein</fullName>
    </submittedName>
</protein>
<comment type="caution">
    <text evidence="1">The sequence shown here is derived from an EMBL/GenBank/DDBJ whole genome shotgun (WGS) entry which is preliminary data.</text>
</comment>
<dbReference type="GO" id="GO:0016020">
    <property type="term" value="C:membrane"/>
    <property type="evidence" value="ECO:0007669"/>
    <property type="project" value="InterPro"/>
</dbReference>
<sequence length="311" mass="35902">MKAWNTTHLALCLALLYFSLQMYVICNFDVSVPDGERQSQPSVSFLASSAAQEEPIIDLEVEIQKGYAYANSIQNFDRHLKFVHIPKAAGSALEEVAGRQAKIDWGSCLFNHRPKRRGNVCRYPPGQFEWPRSIGWWHIPPSLFPVLGVNPYDDADLFVVVRNVSERLLSEYYYQCWKDKKNSDCDSSRMDQAAYLNEWLTDKLTRVSTMKRPTNRTAPDDYLHHNGHFTPQYDFVVSPLGVRMVDYVLHMDRLPEEFPALMQAYGLNISLPAQKTNTVRNHTTDLHVDSIDSKVQELIRKVYRDDLELTR</sequence>
<dbReference type="EMBL" id="JAGRRH010000017">
    <property type="protein sequence ID" value="KAG7352138.1"/>
    <property type="molecule type" value="Genomic_DNA"/>
</dbReference>
<dbReference type="Pfam" id="PF03567">
    <property type="entry name" value="Sulfotransfer_2"/>
    <property type="match status" value="1"/>
</dbReference>
<name>A0A9K3K4P3_9STRA</name>